<feature type="domain" description="HAMP" evidence="8">
    <location>
        <begin position="209"/>
        <end position="262"/>
    </location>
</feature>
<protein>
    <submittedName>
        <fullName evidence="9">HAMP domain-containing protein</fullName>
    </submittedName>
</protein>
<dbReference type="Gene3D" id="1.10.287.950">
    <property type="entry name" value="Methyl-accepting chemotaxis protein"/>
    <property type="match status" value="1"/>
</dbReference>
<feature type="compositionally biased region" description="Polar residues" evidence="5">
    <location>
        <begin position="711"/>
        <end position="727"/>
    </location>
</feature>
<evidence type="ECO:0000256" key="4">
    <source>
        <dbReference type="SAM" id="Coils"/>
    </source>
</evidence>
<comment type="caution">
    <text evidence="9">The sequence shown here is derived from an EMBL/GenBank/DDBJ whole genome shotgun (WGS) entry which is preliminary data.</text>
</comment>
<gene>
    <name evidence="9" type="ORF">H5V44_06230</name>
</gene>
<dbReference type="SMART" id="SM00304">
    <property type="entry name" value="HAMP"/>
    <property type="match status" value="2"/>
</dbReference>
<feature type="transmembrane region" description="Helical" evidence="6">
    <location>
        <begin position="16"/>
        <end position="38"/>
    </location>
</feature>
<accession>A0A7J9SGN5</accession>
<evidence type="ECO:0000256" key="3">
    <source>
        <dbReference type="PROSITE-ProRule" id="PRU00284"/>
    </source>
</evidence>
<evidence type="ECO:0000313" key="10">
    <source>
        <dbReference type="Proteomes" id="UP000546257"/>
    </source>
</evidence>
<evidence type="ECO:0000256" key="2">
    <source>
        <dbReference type="ARBA" id="ARBA00029447"/>
    </source>
</evidence>
<feature type="region of interest" description="Disordered" evidence="5">
    <location>
        <begin position="695"/>
        <end position="740"/>
    </location>
</feature>
<dbReference type="InterPro" id="IPR003660">
    <property type="entry name" value="HAMP_dom"/>
</dbReference>
<dbReference type="PANTHER" id="PTHR32089:SF112">
    <property type="entry name" value="LYSOZYME-LIKE PROTEIN-RELATED"/>
    <property type="match status" value="1"/>
</dbReference>
<feature type="transmembrane region" description="Helical" evidence="6">
    <location>
        <begin position="189"/>
        <end position="208"/>
    </location>
</feature>
<evidence type="ECO:0000256" key="6">
    <source>
        <dbReference type="SAM" id="Phobius"/>
    </source>
</evidence>
<keyword evidence="4" id="KW-0175">Coiled coil</keyword>
<dbReference type="Gene3D" id="6.10.340.10">
    <property type="match status" value="1"/>
</dbReference>
<dbReference type="PROSITE" id="PS50885">
    <property type="entry name" value="HAMP"/>
    <property type="match status" value="1"/>
</dbReference>
<dbReference type="EMBL" id="JACKXD010000002">
    <property type="protein sequence ID" value="MBB6645888.1"/>
    <property type="molecule type" value="Genomic_DNA"/>
</dbReference>
<dbReference type="PROSITE" id="PS50111">
    <property type="entry name" value="CHEMOTAXIS_TRANSDUC_2"/>
    <property type="match status" value="1"/>
</dbReference>
<keyword evidence="6" id="KW-0812">Transmembrane</keyword>
<dbReference type="GO" id="GO:0016020">
    <property type="term" value="C:membrane"/>
    <property type="evidence" value="ECO:0007669"/>
    <property type="project" value="InterPro"/>
</dbReference>
<dbReference type="Pfam" id="PF00672">
    <property type="entry name" value="HAMP"/>
    <property type="match status" value="1"/>
</dbReference>
<dbReference type="CDD" id="cd11386">
    <property type="entry name" value="MCP_signal"/>
    <property type="match status" value="1"/>
</dbReference>
<dbReference type="RefSeq" id="WP_185192253.1">
    <property type="nucleotide sequence ID" value="NZ_JACKXD010000002.1"/>
</dbReference>
<feature type="region of interest" description="Disordered" evidence="5">
    <location>
        <begin position="655"/>
        <end position="681"/>
    </location>
</feature>
<keyword evidence="6" id="KW-1133">Transmembrane helix</keyword>
<reference evidence="9 10" key="1">
    <citation type="submission" date="2020-08" db="EMBL/GenBank/DDBJ databases">
        <authorList>
            <person name="Seo M.-J."/>
        </authorList>
    </citation>
    <scope>NUCLEOTIDE SEQUENCE [LARGE SCALE GENOMIC DNA]</scope>
    <source>
        <strain evidence="9 10">MBLA0160</strain>
    </source>
</reference>
<dbReference type="AlphaFoldDB" id="A0A7J9SGN5"/>
<feature type="compositionally biased region" description="Basic and acidic residues" evidence="5">
    <location>
        <begin position="700"/>
        <end position="710"/>
    </location>
</feature>
<sequence length="740" mass="78685">MLERVTIDQLDLRPKLIVAFVLVALLVAVTGAVGYTAVSTVDEEAHLIAEDGIRMDASAEMIVAIERQRGAIQAAQLGESGAQEQFNDAEALYTEHAERLEESELSAEQAARFETLQSQHQEYSQLGTEFFEAKNAGNDDLAERKAARMEELRIEMEENAHAIEGSAQEDLEAQVAAADSNTQTAQQEVIGLTLGAFVFAIVIGLFVARRITTPIRQLTEAAVAANNGDLTTEVDDHVEDDEIGRMVTAIKEMQGKLRAVFGDLDTVSRNLETGDLHQDINTEYPGQYGEIMRHLDSGTTQLTTSFGEIQEASNSLRTGDLDQTIASDKPGQYGTVLDDLEEGTETLSDAFAQIATASEGLKTRQLDRRFETDYPGVYGTVLRDLEAGIDQLSDSVGTIQDVADEVAASSDLIAESTEEIEQASEQVAGSVEEISHGADTQSENLSKVAGEMNDVSATIEEIASSAEEVTSTAEAAVERSEVGQEYAAEATEEISSIEAQADDAVGQVKTLDEKMEEIGDIVDLITGIAEQTNILALNASIEAARAGEAGEGFAVVADEIKSLAQEVSDATTEIENQIAMVQSTAGETVDGIEVMRNRVERGSETIEDTIEMFDEIATAVDEAEAGIQEISDATEDQAASSEEVVAMVDEVSSVSDQTAAEASDVSAATEEQTASVSEVSTNVQQLSQIAATLDDNVSEFDTRSGGRTESADAQTGGVSAVTQTDGGNVNPAGDGGQSRQ</sequence>
<dbReference type="PANTHER" id="PTHR32089">
    <property type="entry name" value="METHYL-ACCEPTING CHEMOTAXIS PROTEIN MCPB"/>
    <property type="match status" value="1"/>
</dbReference>
<proteinExistence type="inferred from homology"/>
<comment type="similarity">
    <text evidence="2">Belongs to the methyl-accepting chemotaxis (MCP) protein family.</text>
</comment>
<keyword evidence="10" id="KW-1185">Reference proteome</keyword>
<dbReference type="CDD" id="cd06225">
    <property type="entry name" value="HAMP"/>
    <property type="match status" value="1"/>
</dbReference>
<feature type="coiled-coil region" evidence="4">
    <location>
        <begin position="406"/>
        <end position="433"/>
    </location>
</feature>
<evidence type="ECO:0000259" key="7">
    <source>
        <dbReference type="PROSITE" id="PS50111"/>
    </source>
</evidence>
<evidence type="ECO:0000259" key="8">
    <source>
        <dbReference type="PROSITE" id="PS50885"/>
    </source>
</evidence>
<dbReference type="Pfam" id="PF00015">
    <property type="entry name" value="MCPsignal"/>
    <property type="match status" value="1"/>
</dbReference>
<evidence type="ECO:0000313" key="9">
    <source>
        <dbReference type="EMBL" id="MBB6645888.1"/>
    </source>
</evidence>
<organism evidence="9 10">
    <name type="scientific">Halobellus ruber</name>
    <dbReference type="NCBI Taxonomy" id="2761102"/>
    <lineage>
        <taxon>Archaea</taxon>
        <taxon>Methanobacteriati</taxon>
        <taxon>Methanobacteriota</taxon>
        <taxon>Stenosarchaea group</taxon>
        <taxon>Halobacteria</taxon>
        <taxon>Halobacteriales</taxon>
        <taxon>Haloferacaceae</taxon>
        <taxon>Halobellus</taxon>
    </lineage>
</organism>
<dbReference type="InterPro" id="IPR004089">
    <property type="entry name" value="MCPsignal_dom"/>
</dbReference>
<name>A0A7J9SGN5_9EURY</name>
<feature type="domain" description="Methyl-accepting transducer" evidence="7">
    <location>
        <begin position="416"/>
        <end position="652"/>
    </location>
</feature>
<dbReference type="SMART" id="SM00283">
    <property type="entry name" value="MA"/>
    <property type="match status" value="1"/>
</dbReference>
<keyword evidence="1 3" id="KW-0807">Transducer</keyword>
<feature type="compositionally biased region" description="Polar residues" evidence="5">
    <location>
        <begin position="669"/>
        <end position="681"/>
    </location>
</feature>
<dbReference type="Proteomes" id="UP000546257">
    <property type="component" value="Unassembled WGS sequence"/>
</dbReference>
<keyword evidence="6" id="KW-0472">Membrane</keyword>
<evidence type="ECO:0000256" key="1">
    <source>
        <dbReference type="ARBA" id="ARBA00023224"/>
    </source>
</evidence>
<dbReference type="GO" id="GO:0007165">
    <property type="term" value="P:signal transduction"/>
    <property type="evidence" value="ECO:0007669"/>
    <property type="project" value="UniProtKB-KW"/>
</dbReference>
<evidence type="ECO:0000256" key="5">
    <source>
        <dbReference type="SAM" id="MobiDB-lite"/>
    </source>
</evidence>
<dbReference type="SUPFAM" id="SSF58104">
    <property type="entry name" value="Methyl-accepting chemotaxis protein (MCP) signaling domain"/>
    <property type="match status" value="1"/>
</dbReference>